<proteinExistence type="predicted"/>
<evidence type="ECO:0000313" key="2">
    <source>
        <dbReference type="Proteomes" id="UP001140087"/>
    </source>
</evidence>
<comment type="caution">
    <text evidence="1">The sequence shown here is derived from an EMBL/GenBank/DDBJ whole genome shotgun (WGS) entry which is preliminary data.</text>
</comment>
<reference evidence="1" key="1">
    <citation type="submission" date="2022-07" db="EMBL/GenBank/DDBJ databases">
        <title>Phylogenomic reconstructions and comparative analyses of Kickxellomycotina fungi.</title>
        <authorList>
            <person name="Reynolds N.K."/>
            <person name="Stajich J.E."/>
            <person name="Barry K."/>
            <person name="Grigoriev I.V."/>
            <person name="Crous P."/>
            <person name="Smith M.E."/>
        </authorList>
    </citation>
    <scope>NUCLEOTIDE SEQUENCE</scope>
    <source>
        <strain evidence="1">BCRC 34780</strain>
    </source>
</reference>
<accession>A0ACC1KES1</accession>
<evidence type="ECO:0000313" key="1">
    <source>
        <dbReference type="EMBL" id="KAJ2788912.1"/>
    </source>
</evidence>
<gene>
    <name evidence="1" type="primary">SLY1_1</name>
    <name evidence="1" type="ORF">H4R21_006877</name>
</gene>
<dbReference type="EMBL" id="JANBUN010003937">
    <property type="protein sequence ID" value="KAJ2788912.1"/>
    <property type="molecule type" value="Genomic_DNA"/>
</dbReference>
<name>A0ACC1KES1_9FUNG</name>
<sequence length="120" mass="11889">MGGRAPSGGGGGLRAAVGGGGGGAGGSAAARAVEGFVHFDPKQARRGNLAGPNPQPGGAGPAQEAIVFMVGGGNYVEYQNLMEFAQQATPPRRIVYGATDIVNPARFLAQLARLDATALG</sequence>
<dbReference type="Proteomes" id="UP001140087">
    <property type="component" value="Unassembled WGS sequence"/>
</dbReference>
<organism evidence="1 2">
    <name type="scientific">Coemansia helicoidea</name>
    <dbReference type="NCBI Taxonomy" id="1286919"/>
    <lineage>
        <taxon>Eukaryota</taxon>
        <taxon>Fungi</taxon>
        <taxon>Fungi incertae sedis</taxon>
        <taxon>Zoopagomycota</taxon>
        <taxon>Kickxellomycotina</taxon>
        <taxon>Kickxellomycetes</taxon>
        <taxon>Kickxellales</taxon>
        <taxon>Kickxellaceae</taxon>
        <taxon>Coemansia</taxon>
    </lineage>
</organism>
<protein>
    <submittedName>
        <fullName evidence="1">Vesicle trafficking between the ER and Golgi</fullName>
    </submittedName>
</protein>
<keyword evidence="2" id="KW-1185">Reference proteome</keyword>